<dbReference type="PANTHER" id="PTHR30627:SF2">
    <property type="entry name" value="PEPTIDOGLYCAN D,D-TRANSPEPTIDASE MRDA"/>
    <property type="match status" value="1"/>
</dbReference>
<evidence type="ECO:0000256" key="10">
    <source>
        <dbReference type="ARBA" id="ARBA00022989"/>
    </source>
</evidence>
<evidence type="ECO:0000256" key="12">
    <source>
        <dbReference type="ARBA" id="ARBA00023316"/>
    </source>
</evidence>
<keyword evidence="8" id="KW-0133">Cell shape</keyword>
<evidence type="ECO:0000256" key="7">
    <source>
        <dbReference type="ARBA" id="ARBA00022692"/>
    </source>
</evidence>
<comment type="catalytic activity">
    <reaction evidence="13">
        <text>Preferential cleavage: (Ac)2-L-Lys-D-Ala-|-D-Ala. Also transpeptidation of peptidyl-alanyl moieties that are N-acyl substituents of D-alanine.</text>
        <dbReference type="EC" id="3.4.16.4"/>
    </reaction>
</comment>
<evidence type="ECO:0000256" key="13">
    <source>
        <dbReference type="ARBA" id="ARBA00034000"/>
    </source>
</evidence>
<dbReference type="Pfam" id="PF03717">
    <property type="entry name" value="PBP_dimer"/>
    <property type="match status" value="1"/>
</dbReference>
<reference evidence="17 18" key="1">
    <citation type="submission" date="2024-03" db="EMBL/GenBank/DDBJ databases">
        <title>Bacilli Hybrid Assemblies.</title>
        <authorList>
            <person name="Kovac J."/>
        </authorList>
    </citation>
    <scope>NUCLEOTIDE SEQUENCE [LARGE SCALE GENOMIC DNA]</scope>
    <source>
        <strain evidence="17 18">FSL R7-0666</strain>
    </source>
</reference>
<feature type="region of interest" description="Disordered" evidence="14">
    <location>
        <begin position="279"/>
        <end position="301"/>
    </location>
</feature>
<evidence type="ECO:0000256" key="5">
    <source>
        <dbReference type="ARBA" id="ARBA00012448"/>
    </source>
</evidence>
<evidence type="ECO:0000259" key="16">
    <source>
        <dbReference type="Pfam" id="PF03717"/>
    </source>
</evidence>
<dbReference type="Gene3D" id="1.10.10.1230">
    <property type="entry name" value="Penicillin-binding protein, N-terminal non-catalytic domain, head sub-domain"/>
    <property type="match status" value="1"/>
</dbReference>
<dbReference type="PANTHER" id="PTHR30627">
    <property type="entry name" value="PEPTIDOGLYCAN D,D-TRANSPEPTIDASE"/>
    <property type="match status" value="1"/>
</dbReference>
<dbReference type="Pfam" id="PF00905">
    <property type="entry name" value="Transpeptidase"/>
    <property type="match status" value="1"/>
</dbReference>
<keyword evidence="7" id="KW-0812">Transmembrane</keyword>
<dbReference type="RefSeq" id="WP_343130116.1">
    <property type="nucleotide sequence ID" value="NZ_JBCITK010000001.1"/>
</dbReference>
<evidence type="ECO:0000256" key="14">
    <source>
        <dbReference type="SAM" id="MobiDB-lite"/>
    </source>
</evidence>
<feature type="region of interest" description="Disordered" evidence="14">
    <location>
        <begin position="681"/>
        <end position="702"/>
    </location>
</feature>
<dbReference type="InterPro" id="IPR005311">
    <property type="entry name" value="PBP_dimer"/>
</dbReference>
<proteinExistence type="inferred from homology"/>
<evidence type="ECO:0000256" key="4">
    <source>
        <dbReference type="ARBA" id="ARBA00007171"/>
    </source>
</evidence>
<gene>
    <name evidence="17" type="ORF">MKY91_08295</name>
</gene>
<feature type="compositionally biased region" description="Acidic residues" evidence="14">
    <location>
        <begin position="686"/>
        <end position="702"/>
    </location>
</feature>
<evidence type="ECO:0000256" key="2">
    <source>
        <dbReference type="ARBA" id="ARBA00004236"/>
    </source>
</evidence>
<dbReference type="EC" id="3.4.16.4" evidence="5"/>
<dbReference type="InterPro" id="IPR036138">
    <property type="entry name" value="PBP_dimer_sf"/>
</dbReference>
<feature type="domain" description="Penicillin-binding protein dimerisation" evidence="16">
    <location>
        <begin position="58"/>
        <end position="291"/>
    </location>
</feature>
<accession>A0ABU9VHM1</accession>
<dbReference type="Gene3D" id="3.90.1310.10">
    <property type="entry name" value="Penicillin-binding protein 2a (Domain 2)"/>
    <property type="match status" value="1"/>
</dbReference>
<evidence type="ECO:0000313" key="18">
    <source>
        <dbReference type="Proteomes" id="UP001418796"/>
    </source>
</evidence>
<dbReference type="SUPFAM" id="SSF56519">
    <property type="entry name" value="Penicillin binding protein dimerisation domain"/>
    <property type="match status" value="1"/>
</dbReference>
<keyword evidence="9" id="KW-0573">Peptidoglycan synthesis</keyword>
<protein>
    <recommendedName>
        <fullName evidence="5">serine-type D-Ala-D-Ala carboxypeptidase</fullName>
        <ecNumber evidence="5">3.4.16.4</ecNumber>
    </recommendedName>
</protein>
<evidence type="ECO:0000256" key="1">
    <source>
        <dbReference type="ARBA" id="ARBA00004167"/>
    </source>
</evidence>
<dbReference type="Gene3D" id="3.40.710.10">
    <property type="entry name" value="DD-peptidase/beta-lactamase superfamily"/>
    <property type="match status" value="1"/>
</dbReference>
<keyword evidence="6" id="KW-1003">Cell membrane</keyword>
<dbReference type="Proteomes" id="UP001418796">
    <property type="component" value="Unassembled WGS sequence"/>
</dbReference>
<dbReference type="SUPFAM" id="SSF56601">
    <property type="entry name" value="beta-lactamase/transpeptidase-like"/>
    <property type="match status" value="1"/>
</dbReference>
<organism evidence="17 18">
    <name type="scientific">Alkalicoccobacillus gibsonii</name>
    <dbReference type="NCBI Taxonomy" id="79881"/>
    <lineage>
        <taxon>Bacteria</taxon>
        <taxon>Bacillati</taxon>
        <taxon>Bacillota</taxon>
        <taxon>Bacilli</taxon>
        <taxon>Bacillales</taxon>
        <taxon>Bacillaceae</taxon>
        <taxon>Alkalicoccobacillus</taxon>
    </lineage>
</organism>
<evidence type="ECO:0000256" key="8">
    <source>
        <dbReference type="ARBA" id="ARBA00022960"/>
    </source>
</evidence>
<feature type="domain" description="Penicillin-binding protein transpeptidase" evidence="15">
    <location>
        <begin position="338"/>
        <end position="671"/>
    </location>
</feature>
<comment type="pathway">
    <text evidence="3">Cell wall biogenesis; peptidoglycan biosynthesis.</text>
</comment>
<dbReference type="InterPro" id="IPR050515">
    <property type="entry name" value="Beta-lactam/transpept"/>
</dbReference>
<keyword evidence="11" id="KW-0472">Membrane</keyword>
<name>A0ABU9VHM1_9BACI</name>
<evidence type="ECO:0000259" key="15">
    <source>
        <dbReference type="Pfam" id="PF00905"/>
    </source>
</evidence>
<dbReference type="InterPro" id="IPR012338">
    <property type="entry name" value="Beta-lactam/transpept-like"/>
</dbReference>
<feature type="compositionally biased region" description="Polar residues" evidence="14">
    <location>
        <begin position="279"/>
        <end position="300"/>
    </location>
</feature>
<keyword evidence="12" id="KW-0961">Cell wall biogenesis/degradation</keyword>
<evidence type="ECO:0000256" key="11">
    <source>
        <dbReference type="ARBA" id="ARBA00023136"/>
    </source>
</evidence>
<evidence type="ECO:0000313" key="17">
    <source>
        <dbReference type="EMBL" id="MEN0643140.1"/>
    </source>
</evidence>
<keyword evidence="18" id="KW-1185">Reference proteome</keyword>
<comment type="subcellular location">
    <subcellularLocation>
        <location evidence="2">Cell membrane</location>
    </subcellularLocation>
    <subcellularLocation>
        <location evidence="1">Membrane</location>
        <topology evidence="1">Single-pass membrane protein</topology>
    </subcellularLocation>
</comment>
<comment type="similarity">
    <text evidence="4">Belongs to the transpeptidase family.</text>
</comment>
<dbReference type="EMBL" id="JBCITK010000001">
    <property type="protein sequence ID" value="MEN0643140.1"/>
    <property type="molecule type" value="Genomic_DNA"/>
</dbReference>
<keyword evidence="10" id="KW-1133">Transmembrane helix</keyword>
<sequence length="702" mass="78323">MGKKNKKRKHVPVRLNVLFIIVFLLFSALILRLGVVQIVQGEEYEKELTQTANQTARIDAPRGVMYDRFGHTVVDNEMELSVTYTNPSEQSSTKKTEEMLRIANELVKMIDVDTEKITERDKKDYWYETTPAEERKELLKNVEGDLTGAEEYQAIIDQITDEQINYSDDELKVIAIYREMTRGYAGSPQRIKRAISEEEAHKVSEHLDKLPGVEILRDSRRSYTYGDTFRSILGNTSTIPAESIDAYLAKGYDRSDLIGRSFLEAQYEDVLRGQKAEINRSSTRNGSQTENTVNEKQGSRGNDLMLTIDMEMQQKLSETLETAVKSNFGAFLKNREAYAVMMNPQTGEIISMAGYKDDPNNPDASNINDTGVLNAQFEMGSSVKAASVLTGFQTGVMTPSSVINDRTLNVKGTPPKKSVSAMGPVNYLSALERSSNVYMFYIAMRLANHEYQENAPFRSISDIQDGYEKARYNFNQFGLGVDPGIDLPSVATGYVGDNTNGGNLMDFFIGQYDTYTPLQMAQYISTVANDGARMKPHLVSEIREPSTSGEEGSIVTQFKPEVLNQVDVSREEIQLVKNGLERVVYGSNGTASRMRQGRDGVEKVNFNDQFPDMAAKTGTAQVSIYSTNDGNNQTLVGYMPADNPQVAFTVVVPGISKSYKTNVAQQIGSKMLNAYIDIDENREGPEDVDTVLEDVDTDPEVE</sequence>
<evidence type="ECO:0000256" key="3">
    <source>
        <dbReference type="ARBA" id="ARBA00004752"/>
    </source>
</evidence>
<comment type="caution">
    <text evidence="17">The sequence shown here is derived from an EMBL/GenBank/DDBJ whole genome shotgun (WGS) entry which is preliminary data.</text>
</comment>
<evidence type="ECO:0000256" key="9">
    <source>
        <dbReference type="ARBA" id="ARBA00022984"/>
    </source>
</evidence>
<evidence type="ECO:0000256" key="6">
    <source>
        <dbReference type="ARBA" id="ARBA00022475"/>
    </source>
</evidence>
<dbReference type="InterPro" id="IPR001460">
    <property type="entry name" value="PCN-bd_Tpept"/>
</dbReference>